<feature type="compositionally biased region" description="Basic residues" evidence="1">
    <location>
        <begin position="864"/>
        <end position="874"/>
    </location>
</feature>
<dbReference type="Pfam" id="PF05699">
    <property type="entry name" value="Dimer_Tnp_hAT"/>
    <property type="match status" value="1"/>
</dbReference>
<dbReference type="InterPro" id="IPR008906">
    <property type="entry name" value="HATC_C_dom"/>
</dbReference>
<dbReference type="InterPro" id="IPR052958">
    <property type="entry name" value="IFN-induced_PKR_regulator"/>
</dbReference>
<dbReference type="PANTHER" id="PTHR46289">
    <property type="entry name" value="52 KDA REPRESSOR OF THE INHIBITOR OF THE PROTEIN KINASE-LIKE PROTEIN-RELATED"/>
    <property type="match status" value="1"/>
</dbReference>
<dbReference type="GO" id="GO:0046983">
    <property type="term" value="F:protein dimerization activity"/>
    <property type="evidence" value="ECO:0007669"/>
    <property type="project" value="InterPro"/>
</dbReference>
<dbReference type="SUPFAM" id="SSF53098">
    <property type="entry name" value="Ribonuclease H-like"/>
    <property type="match status" value="1"/>
</dbReference>
<reference evidence="2" key="1">
    <citation type="submission" date="2020-04" db="EMBL/GenBank/DDBJ databases">
        <authorList>
            <person name="Alioto T."/>
            <person name="Alioto T."/>
            <person name="Gomez Garrido J."/>
        </authorList>
    </citation>
    <scope>NUCLEOTIDE SEQUENCE</scope>
    <source>
        <strain evidence="2">A484AB</strain>
    </source>
</reference>
<dbReference type="Proteomes" id="UP001152795">
    <property type="component" value="Unassembled WGS sequence"/>
</dbReference>
<gene>
    <name evidence="2" type="ORF">PACLA_8A050449</name>
</gene>
<dbReference type="Pfam" id="PF14291">
    <property type="entry name" value="DUF4371"/>
    <property type="match status" value="1"/>
</dbReference>
<dbReference type="PANTHER" id="PTHR46289:SF14">
    <property type="entry name" value="DUF4371 DOMAIN-CONTAINING PROTEIN"/>
    <property type="match status" value="1"/>
</dbReference>
<dbReference type="InterPro" id="IPR006580">
    <property type="entry name" value="Znf_TTF"/>
</dbReference>
<dbReference type="OrthoDB" id="5986682at2759"/>
<feature type="compositionally biased region" description="Polar residues" evidence="1">
    <location>
        <begin position="242"/>
        <end position="267"/>
    </location>
</feature>
<feature type="region of interest" description="Disordered" evidence="1">
    <location>
        <begin position="859"/>
        <end position="881"/>
    </location>
</feature>
<protein>
    <submittedName>
        <fullName evidence="2">52 kDa repressor of the inhibitor of the kinase-like</fullName>
    </submittedName>
</protein>
<dbReference type="SMART" id="SM00597">
    <property type="entry name" value="ZnF_TTF"/>
    <property type="match status" value="1"/>
</dbReference>
<feature type="region of interest" description="Disordered" evidence="1">
    <location>
        <begin position="287"/>
        <end position="324"/>
    </location>
</feature>
<accession>A0A6S7JLJ4</accession>
<dbReference type="InterPro" id="IPR012337">
    <property type="entry name" value="RNaseH-like_sf"/>
</dbReference>
<comment type="caution">
    <text evidence="2">The sequence shown here is derived from an EMBL/GenBank/DDBJ whole genome shotgun (WGS) entry which is preliminary data.</text>
</comment>
<feature type="region of interest" description="Disordered" evidence="1">
    <location>
        <begin position="242"/>
        <end position="269"/>
    </location>
</feature>
<evidence type="ECO:0000313" key="2">
    <source>
        <dbReference type="EMBL" id="CAB4033365.1"/>
    </source>
</evidence>
<proteinExistence type="predicted"/>
<sequence length="1063" mass="120248">MGLRGFPSSPPFRTTGDGNCLYNACSIALCGNETLAPYLRCLTSIELFVNSLFYVKHPILEQQHNKGAFSCIANAFAMCLSDIALDSLAKDDLSKSVVTESYNNALNRQWSSFLCLLALSSAISLPIEAYFPIPTTNESTSEEKKDSLSTMFNCTIQPRVITKLNSDERIHIFRCALMPIDYSVVSKIPARKNHYVALCKPKDNISDPTCIQKFFMKPVLSGIDASSTEIRTTPSYAGKISQALSAPQPSSGHQPSSAPQPLSSGTQKVKKKQAVLDNLFPKKRKFGEQSGDEEAQIHNQQPKKRPSSSLVQKESFSKPDPSSFPTDIANYANASSLTDERKYHVLCNVWRPSATYTFPLDNDKRKFRFEWLNLFPWLAYSQKVDGAFCINCVLFGSECKGVHNTSKLNRLFTSPLRTWKVASTKFREHSEKSPLHKAATSRAAILRSHMEKKSEPIDVLLDEMKRQQIEENRQILRPIVGAIVLCGRQNISLRGHRDDSSNYLSDDVNCGNFIEILKYGAVCAGKTLEEFFKSTPKNLTYKSKTIQNEIIDICGDLITKKITDEIRKARFFSVLADEAADCGKLEQLSLVVRFVDETHRIREQFLGFLQCNRGLSGDAISTTIKDFLRDQNLPIDDCRGQGYDGAGNMAGRLSGAAARIQEINKKALYVHCNSHILNLCVATSCKEQLVRDMMDHVRVASEFFNFSPKRFELLVKTIKEICPASSHTRLINVCKTRWVARIDGLSVFIEIFLAVVKCFETIRDNVDKSWNVESTRKACYLFILVTSFPFIVTLVVVSKCLEVTRPLTVQLQESAIDAGMAREKVSGLYVHLEKVRNEVDRRHDSLYQEAVSLADSVGTEPHRPRIAGRQHHRANTPADSPPEYYKRVVTIPFLDHLKSQIQTRFSETNLDVMNAVYGLPRNVLTCPDWKTKFSKFLDMYKDDLPQPRFLSTELEMWSERCQMEKGPLPSKLTDVLPFVDKISFPNIYTALQIFATIPVTTCTCERSISVLRRLKTYLRSTMSESRLKSLALLNVHREIHLDTEEIIDEFAIKQPRRMMLKLF</sequence>
<evidence type="ECO:0000256" key="1">
    <source>
        <dbReference type="SAM" id="MobiDB-lite"/>
    </source>
</evidence>
<keyword evidence="3" id="KW-1185">Reference proteome</keyword>
<name>A0A6S7JLJ4_PARCT</name>
<dbReference type="InterPro" id="IPR025398">
    <property type="entry name" value="DUF4371"/>
</dbReference>
<dbReference type="EMBL" id="CACRXK020019191">
    <property type="protein sequence ID" value="CAB4033365.1"/>
    <property type="molecule type" value="Genomic_DNA"/>
</dbReference>
<organism evidence="2 3">
    <name type="scientific">Paramuricea clavata</name>
    <name type="common">Red gorgonian</name>
    <name type="synonym">Violescent sea-whip</name>
    <dbReference type="NCBI Taxonomy" id="317549"/>
    <lineage>
        <taxon>Eukaryota</taxon>
        <taxon>Metazoa</taxon>
        <taxon>Cnidaria</taxon>
        <taxon>Anthozoa</taxon>
        <taxon>Octocorallia</taxon>
        <taxon>Malacalcyonacea</taxon>
        <taxon>Plexauridae</taxon>
        <taxon>Paramuricea</taxon>
    </lineage>
</organism>
<evidence type="ECO:0000313" key="3">
    <source>
        <dbReference type="Proteomes" id="UP001152795"/>
    </source>
</evidence>
<dbReference type="AlphaFoldDB" id="A0A6S7JLJ4"/>